<evidence type="ECO:0000256" key="1">
    <source>
        <dbReference type="SAM" id="MobiDB-lite"/>
    </source>
</evidence>
<dbReference type="EMBL" id="MN739779">
    <property type="protein sequence ID" value="QHT26132.1"/>
    <property type="molecule type" value="Genomic_DNA"/>
</dbReference>
<dbReference type="AlphaFoldDB" id="A0A6C0EBP7"/>
<feature type="compositionally biased region" description="Basic residues" evidence="1">
    <location>
        <begin position="448"/>
        <end position="458"/>
    </location>
</feature>
<sequence length="521" mass="62000">MLPREILDHISNYKHGLNSPIFSIYDFRIDNKLTKDDIVNAINSCTRYNTIYFTNTKDYKIDFANVEIVLSNITKILTHVDYFKKPTHALLCYINRVLEVYCGCAIEHNDIFVKFFDYIFDQKIDWTNIINHTSHSLKSILNLKLFKYLYSKKNITINWLEFISLTFIERLSKTSYGVQKWTNETNYDRKLFFEYIEMCNVLKPKPSVTQILESLYSVRNGFPIGLLDLFYEKQLKDRKYFSQEMFEFAIKICYNNVIDEMVNNKYIIEEKHIDMMINEYKNSKSVYKEDCHYRIINFLNMYYSTLNMTDEQIIYFISIYFTPISYTDYQTDDKVKEELMLKVSNKSKYQLYEACQKELIKKLCVKKYYKQLAVCHIDAMLKNCGELTEKTMINLLCGVQKNVHINRLLKNGNYITTPEILSYAKLLDFDDKKMILLNKKLPEDKQPKPKKKVVKKKKVIDESESEEDETQKKKVVKKKKVIDESESEEDETQKKKVVKKIIKKKVEIDTDTSDSEEEIKN</sequence>
<reference evidence="2" key="1">
    <citation type="journal article" date="2020" name="Nature">
        <title>Giant virus diversity and host interactions through global metagenomics.</title>
        <authorList>
            <person name="Schulz F."/>
            <person name="Roux S."/>
            <person name="Paez-Espino D."/>
            <person name="Jungbluth S."/>
            <person name="Walsh D.A."/>
            <person name="Denef V.J."/>
            <person name="McMahon K.D."/>
            <person name="Konstantinidis K.T."/>
            <person name="Eloe-Fadrosh E.A."/>
            <person name="Kyrpides N.C."/>
            <person name="Woyke T."/>
        </authorList>
    </citation>
    <scope>NUCLEOTIDE SEQUENCE</scope>
    <source>
        <strain evidence="2">GVMAG-M-3300023179-27</strain>
    </source>
</reference>
<proteinExistence type="predicted"/>
<evidence type="ECO:0000313" key="2">
    <source>
        <dbReference type="EMBL" id="QHT26132.1"/>
    </source>
</evidence>
<feature type="region of interest" description="Disordered" evidence="1">
    <location>
        <begin position="446"/>
        <end position="493"/>
    </location>
</feature>
<protein>
    <submittedName>
        <fullName evidence="2">Uncharacterized protein</fullName>
    </submittedName>
</protein>
<organism evidence="2">
    <name type="scientific">viral metagenome</name>
    <dbReference type="NCBI Taxonomy" id="1070528"/>
    <lineage>
        <taxon>unclassified sequences</taxon>
        <taxon>metagenomes</taxon>
        <taxon>organismal metagenomes</taxon>
    </lineage>
</organism>
<accession>A0A6C0EBP7</accession>
<name>A0A6C0EBP7_9ZZZZ</name>